<dbReference type="InterPro" id="IPR036465">
    <property type="entry name" value="vWFA_dom_sf"/>
</dbReference>
<dbReference type="Gene3D" id="1.10.287.3990">
    <property type="match status" value="1"/>
</dbReference>
<keyword evidence="6" id="KW-1185">Reference proteome</keyword>
<feature type="compositionally biased region" description="Basic and acidic residues" evidence="3">
    <location>
        <begin position="280"/>
        <end position="293"/>
    </location>
</feature>
<evidence type="ECO:0000259" key="4">
    <source>
        <dbReference type="PROSITE" id="PS50234"/>
    </source>
</evidence>
<dbReference type="AlphaFoldDB" id="A0A8H3FAX6"/>
<sequence length="293" mass="31476">MVLEATMLVVDNSESSRNGDYVPSRWDAQADAVNMIFTAKTQANPESSVGLMSMGGKGPEVLVTLTTDLGKILDGMHRTKIHGHAHLATGIKIAGACPPHLALKHRQNRSQHQRIIVFTCSNIHEEGPELVKLAKAMKKTNISVDFVAFGDLSPTKTERLEAFIENVKSNDGSYLAVIPPGPQLISDQLISTPILGGDGTARPTNSGGNGGDAGGGDAFEFGVDPSQDPELALALRMSMEEERARQEREEKAKQAADKEKMEGIPEEGEPLLDKSGQPSGHKDKKDDDKMDTA</sequence>
<dbReference type="GO" id="GO:0008540">
    <property type="term" value="C:proteasome regulatory particle, base subcomplex"/>
    <property type="evidence" value="ECO:0007669"/>
    <property type="project" value="TreeGrafter"/>
</dbReference>
<feature type="compositionally biased region" description="Gly residues" evidence="3">
    <location>
        <begin position="207"/>
        <end position="217"/>
    </location>
</feature>
<feature type="compositionally biased region" description="Basic and acidic residues" evidence="3">
    <location>
        <begin position="238"/>
        <end position="263"/>
    </location>
</feature>
<dbReference type="InterPro" id="IPR003903">
    <property type="entry name" value="UIM_dom"/>
</dbReference>
<dbReference type="GO" id="GO:0036435">
    <property type="term" value="F:K48-linked polyubiquitin modification-dependent protein binding"/>
    <property type="evidence" value="ECO:0007669"/>
    <property type="project" value="UniProtKB-ARBA"/>
</dbReference>
<proteinExistence type="inferred from homology"/>
<dbReference type="InterPro" id="IPR027040">
    <property type="entry name" value="PSMD4"/>
</dbReference>
<dbReference type="PANTHER" id="PTHR10223:SF0">
    <property type="entry name" value="26S PROTEASOME NON-ATPASE REGULATORY SUBUNIT 4"/>
    <property type="match status" value="1"/>
</dbReference>
<dbReference type="Pfam" id="PF13519">
    <property type="entry name" value="VWA_2"/>
    <property type="match status" value="1"/>
</dbReference>
<reference evidence="5" key="1">
    <citation type="submission" date="2021-03" db="EMBL/GenBank/DDBJ databases">
        <authorList>
            <person name="Tagirdzhanova G."/>
        </authorList>
    </citation>
    <scope>NUCLEOTIDE SEQUENCE</scope>
</reference>
<gene>
    <name evidence="5" type="ORF">GOMPHAMPRED_002199</name>
</gene>
<comment type="caution">
    <text evidence="5">The sequence shown here is derived from an EMBL/GenBank/DDBJ whole genome shotgun (WGS) entry which is preliminary data.</text>
</comment>
<dbReference type="FunFam" id="1.10.287.3990:FF:000001">
    <property type="entry name" value="26S proteasome regulatory subunit S5A"/>
    <property type="match status" value="1"/>
</dbReference>
<dbReference type="Gene3D" id="3.40.50.410">
    <property type="entry name" value="von Willebrand factor, type A domain"/>
    <property type="match status" value="1"/>
</dbReference>
<evidence type="ECO:0000256" key="1">
    <source>
        <dbReference type="ARBA" id="ARBA00005574"/>
    </source>
</evidence>
<name>A0A8H3FAX6_9LECA</name>
<dbReference type="PANTHER" id="PTHR10223">
    <property type="entry name" value="26S PROTEASOME NON-ATPASE REGULATORY SUBUNIT 4"/>
    <property type="match status" value="1"/>
</dbReference>
<dbReference type="Proteomes" id="UP000664169">
    <property type="component" value="Unassembled WGS sequence"/>
</dbReference>
<dbReference type="OrthoDB" id="1731724at2759"/>
<dbReference type="FunFam" id="3.40.50.410:FF:000005">
    <property type="entry name" value="26S proteasome non-ATPase regulatory subunit 4"/>
    <property type="match status" value="1"/>
</dbReference>
<accession>A0A8H3FAX6</accession>
<evidence type="ECO:0000256" key="2">
    <source>
        <dbReference type="ARBA" id="ARBA00022942"/>
    </source>
</evidence>
<dbReference type="PROSITE" id="PS50330">
    <property type="entry name" value="UIM"/>
    <property type="match status" value="1"/>
</dbReference>
<dbReference type="EMBL" id="CAJPDQ010000016">
    <property type="protein sequence ID" value="CAF9921003.1"/>
    <property type="molecule type" value="Genomic_DNA"/>
</dbReference>
<keyword evidence="2" id="KW-0647">Proteasome</keyword>
<protein>
    <recommendedName>
        <fullName evidence="4">VWFA domain-containing protein</fullName>
    </recommendedName>
</protein>
<feature type="region of interest" description="Disordered" evidence="3">
    <location>
        <begin position="237"/>
        <end position="293"/>
    </location>
</feature>
<feature type="domain" description="VWFA" evidence="4">
    <location>
        <begin position="5"/>
        <end position="194"/>
    </location>
</feature>
<organism evidence="5 6">
    <name type="scientific">Gomphillus americanus</name>
    <dbReference type="NCBI Taxonomy" id="1940652"/>
    <lineage>
        <taxon>Eukaryota</taxon>
        <taxon>Fungi</taxon>
        <taxon>Dikarya</taxon>
        <taxon>Ascomycota</taxon>
        <taxon>Pezizomycotina</taxon>
        <taxon>Lecanoromycetes</taxon>
        <taxon>OSLEUM clade</taxon>
        <taxon>Ostropomycetidae</taxon>
        <taxon>Ostropales</taxon>
        <taxon>Graphidaceae</taxon>
        <taxon>Gomphilloideae</taxon>
        <taxon>Gomphillus</taxon>
    </lineage>
</organism>
<evidence type="ECO:0000313" key="5">
    <source>
        <dbReference type="EMBL" id="CAF9921003.1"/>
    </source>
</evidence>
<feature type="region of interest" description="Disordered" evidence="3">
    <location>
        <begin position="195"/>
        <end position="225"/>
    </location>
</feature>
<dbReference type="GO" id="GO:0005634">
    <property type="term" value="C:nucleus"/>
    <property type="evidence" value="ECO:0007669"/>
    <property type="project" value="TreeGrafter"/>
</dbReference>
<dbReference type="InterPro" id="IPR002035">
    <property type="entry name" value="VWF_A"/>
</dbReference>
<comment type="similarity">
    <text evidence="1">Belongs to the proteasome subunit S5A family.</text>
</comment>
<dbReference type="SUPFAM" id="SSF53300">
    <property type="entry name" value="vWA-like"/>
    <property type="match status" value="1"/>
</dbReference>
<evidence type="ECO:0000256" key="3">
    <source>
        <dbReference type="SAM" id="MobiDB-lite"/>
    </source>
</evidence>
<dbReference type="GO" id="GO:0005829">
    <property type="term" value="C:cytosol"/>
    <property type="evidence" value="ECO:0007669"/>
    <property type="project" value="TreeGrafter"/>
</dbReference>
<dbReference type="PROSITE" id="PS50234">
    <property type="entry name" value="VWFA"/>
    <property type="match status" value="1"/>
</dbReference>
<dbReference type="CDD" id="cd01452">
    <property type="entry name" value="VWA_26S_proteasome_subunit"/>
    <property type="match status" value="1"/>
</dbReference>
<evidence type="ECO:0000313" key="6">
    <source>
        <dbReference type="Proteomes" id="UP000664169"/>
    </source>
</evidence>
<dbReference type="GO" id="GO:0043161">
    <property type="term" value="P:proteasome-mediated ubiquitin-dependent protein catabolic process"/>
    <property type="evidence" value="ECO:0007669"/>
    <property type="project" value="TreeGrafter"/>
</dbReference>